<feature type="domain" description="Antitoxin Xre/MbcA/ParS-like toxin-binding" evidence="1">
    <location>
        <begin position="70"/>
        <end position="119"/>
    </location>
</feature>
<evidence type="ECO:0000313" key="5">
    <source>
        <dbReference type="Proteomes" id="UP000247152"/>
    </source>
</evidence>
<comment type="caution">
    <text evidence="3">The sequence shown here is derived from an EMBL/GenBank/DDBJ whole genome shotgun (WGS) entry which is preliminary data.</text>
</comment>
<reference evidence="4 6" key="2">
    <citation type="submission" date="2018-12" db="EMBL/GenBank/DDBJ databases">
        <title>Legionella sp,whole genome shotgun sequence.</title>
        <authorList>
            <person name="Wu H."/>
        </authorList>
    </citation>
    <scope>NUCLEOTIDE SEQUENCE [LARGE SCALE GENOMIC DNA]</scope>
    <source>
        <strain evidence="6">km489</strain>
        <strain evidence="4">Km489</strain>
    </source>
</reference>
<dbReference type="Pfam" id="PF20432">
    <property type="entry name" value="Xre-like-HTH"/>
    <property type="match status" value="1"/>
</dbReference>
<dbReference type="OrthoDB" id="565125at2"/>
<evidence type="ECO:0000313" key="6">
    <source>
        <dbReference type="Proteomes" id="UP000287374"/>
    </source>
</evidence>
<accession>A0A317TXW2</accession>
<dbReference type="GO" id="GO:0003677">
    <property type="term" value="F:DNA binding"/>
    <property type="evidence" value="ECO:0007669"/>
    <property type="project" value="InterPro"/>
</dbReference>
<dbReference type="Proteomes" id="UP000247152">
    <property type="component" value="Unassembled WGS sequence"/>
</dbReference>
<dbReference type="EMBL" id="RZGX01000039">
    <property type="protein sequence ID" value="RUR18339.1"/>
    <property type="molecule type" value="Genomic_DNA"/>
</dbReference>
<dbReference type="EMBL" id="QHJG01000069">
    <property type="protein sequence ID" value="PWY53799.1"/>
    <property type="molecule type" value="Genomic_DNA"/>
</dbReference>
<feature type="domain" description="Antitoxin Xre-like helix-turn-helix" evidence="2">
    <location>
        <begin position="10"/>
        <end position="66"/>
    </location>
</feature>
<reference evidence="3 5" key="1">
    <citation type="submission" date="2018-05" db="EMBL/GenBank/DDBJ databases">
        <title>Legionella qingyii sp.nov., whole genome shotgun sequence.</title>
        <authorList>
            <person name="Wu H."/>
            <person name="Zhu Q."/>
            <person name="Hu C."/>
        </authorList>
    </citation>
    <scope>NUCLEOTIDE SEQUENCE [LARGE SCALE GENOMIC DNA]</scope>
    <source>
        <strain evidence="3 5">HEB18</strain>
    </source>
</reference>
<protein>
    <submittedName>
        <fullName evidence="4">DUF2384 domain-containing protein</fullName>
    </submittedName>
    <submittedName>
        <fullName evidence="3">XRE family transcriptional regulator</fullName>
    </submittedName>
</protein>
<evidence type="ECO:0000313" key="4">
    <source>
        <dbReference type="EMBL" id="RUR18339.1"/>
    </source>
</evidence>
<dbReference type="InterPro" id="IPR024467">
    <property type="entry name" value="Xre/MbcA/ParS-like_toxin-bd"/>
</dbReference>
<organism evidence="3 5">
    <name type="scientific">Legionella qingyii</name>
    <dbReference type="NCBI Taxonomy" id="2184757"/>
    <lineage>
        <taxon>Bacteria</taxon>
        <taxon>Pseudomonadati</taxon>
        <taxon>Pseudomonadota</taxon>
        <taxon>Gammaproteobacteria</taxon>
        <taxon>Legionellales</taxon>
        <taxon>Legionellaceae</taxon>
        <taxon>Legionella</taxon>
    </lineage>
</organism>
<dbReference type="Pfam" id="PF09722">
    <property type="entry name" value="Xre_MbcA_ParS_C"/>
    <property type="match status" value="1"/>
</dbReference>
<dbReference type="RefSeq" id="WP_110144291.1">
    <property type="nucleotide sequence ID" value="NZ_QHJG01000069.1"/>
</dbReference>
<gene>
    <name evidence="3" type="ORF">DGG96_20365</name>
    <name evidence="4" type="ORF">ELY20_16610</name>
</gene>
<dbReference type="Proteomes" id="UP000287374">
    <property type="component" value="Unassembled WGS sequence"/>
</dbReference>
<keyword evidence="6" id="KW-1185">Reference proteome</keyword>
<evidence type="ECO:0000259" key="2">
    <source>
        <dbReference type="Pfam" id="PF20432"/>
    </source>
</evidence>
<dbReference type="InterPro" id="IPR046847">
    <property type="entry name" value="Xre-like_HTH"/>
</dbReference>
<evidence type="ECO:0000313" key="3">
    <source>
        <dbReference type="EMBL" id="PWY53799.1"/>
    </source>
</evidence>
<name>A0A317TXW2_9GAMM</name>
<proteinExistence type="predicted"/>
<evidence type="ECO:0000259" key="1">
    <source>
        <dbReference type="Pfam" id="PF09722"/>
    </source>
</evidence>
<dbReference type="AlphaFoldDB" id="A0A317TXW2"/>
<sequence length="121" mass="13609">MHAAEKPKPSNVLATAINQLKNEIKINSQDLAAIIGQHRNTIDRCLKKGELDPDSKPGELALLLIRVYRSLYALNGGNKEVMIHWLNTYNYHIQGVPLQEMKTVMGLSRVVNYLDAMRGKV</sequence>